<sequence>MRLIATFFTLLALVATGFAGKGLHAALSDPTPAAALRNVPAPVETVSATQGMDAMTQWPNLFGEPQPPKPPTPAAPVLQTEVEPQPPAIPLESMGYALTGVVRAGDAVWGVVSHPTGDQILRVGDQLNDRMAIARIDENGLWVDVGGDKTELLGFAE</sequence>
<geneLocation type="plasmid" evidence="2 3">
    <name>pDOK1-4-5</name>
</geneLocation>
<dbReference type="AlphaFoldDB" id="A0A1P8N1V7"/>
<dbReference type="KEGG" id="tom:BWR18_20820"/>
<protein>
    <recommendedName>
        <fullName evidence="4">Type II secretion system protein GspC N-terminal domain-containing protein</fullName>
    </recommendedName>
</protein>
<keyword evidence="1" id="KW-0732">Signal</keyword>
<evidence type="ECO:0000313" key="3">
    <source>
        <dbReference type="Proteomes" id="UP000186336"/>
    </source>
</evidence>
<evidence type="ECO:0008006" key="4">
    <source>
        <dbReference type="Google" id="ProtNLM"/>
    </source>
</evidence>
<organism evidence="2 3">
    <name type="scientific">Tateyamaria omphalii</name>
    <dbReference type="NCBI Taxonomy" id="299262"/>
    <lineage>
        <taxon>Bacteria</taxon>
        <taxon>Pseudomonadati</taxon>
        <taxon>Pseudomonadota</taxon>
        <taxon>Alphaproteobacteria</taxon>
        <taxon>Rhodobacterales</taxon>
        <taxon>Roseobacteraceae</taxon>
        <taxon>Tateyamaria</taxon>
    </lineage>
</organism>
<dbReference type="Proteomes" id="UP000186336">
    <property type="component" value="Plasmid pDOK1-4-5"/>
</dbReference>
<name>A0A1P8N1V7_9RHOB</name>
<evidence type="ECO:0000313" key="2">
    <source>
        <dbReference type="EMBL" id="APX14293.1"/>
    </source>
</evidence>
<gene>
    <name evidence="2" type="ORF">BWR18_20820</name>
</gene>
<keyword evidence="2" id="KW-0614">Plasmid</keyword>
<evidence type="ECO:0000256" key="1">
    <source>
        <dbReference type="SAM" id="SignalP"/>
    </source>
</evidence>
<feature type="signal peptide" evidence="1">
    <location>
        <begin position="1"/>
        <end position="25"/>
    </location>
</feature>
<keyword evidence="3" id="KW-1185">Reference proteome</keyword>
<dbReference type="OrthoDB" id="7871190at2"/>
<feature type="chain" id="PRO_5012456167" description="Type II secretion system protein GspC N-terminal domain-containing protein" evidence="1">
    <location>
        <begin position="26"/>
        <end position="157"/>
    </location>
</feature>
<reference evidence="2 3" key="1">
    <citation type="submission" date="2017-01" db="EMBL/GenBank/DDBJ databases">
        <title>Complete genome of Tateyamaria omphalii DOK1-4 isolated from seawater in Dokdo.</title>
        <authorList>
            <person name="Kim J.H."/>
            <person name="Chi W.-J."/>
        </authorList>
    </citation>
    <scope>NUCLEOTIDE SEQUENCE [LARGE SCALE GENOMIC DNA]</scope>
    <source>
        <strain evidence="2 3">DOK1-4</strain>
        <plasmid evidence="2 3">pDOK1-4-5</plasmid>
    </source>
</reference>
<dbReference type="EMBL" id="CP019317">
    <property type="protein sequence ID" value="APX14293.1"/>
    <property type="molecule type" value="Genomic_DNA"/>
</dbReference>
<accession>A0A1P8N1V7</accession>
<dbReference type="RefSeq" id="WP_076630817.1">
    <property type="nucleotide sequence ID" value="NZ_CP019317.1"/>
</dbReference>
<proteinExistence type="predicted"/>